<dbReference type="OrthoDB" id="3519926at2"/>
<dbReference type="PROSITE" id="PS50043">
    <property type="entry name" value="HTH_LUXR_2"/>
    <property type="match status" value="1"/>
</dbReference>
<accession>A0A372FQV3</accession>
<dbReference type="GO" id="GO:0003677">
    <property type="term" value="F:DNA binding"/>
    <property type="evidence" value="ECO:0007669"/>
    <property type="project" value="UniProtKB-KW"/>
</dbReference>
<dbReference type="GO" id="GO:0006355">
    <property type="term" value="P:regulation of DNA-templated transcription"/>
    <property type="evidence" value="ECO:0007669"/>
    <property type="project" value="InterPro"/>
</dbReference>
<sequence length="224" mass="24288">MRVAVVEDSALFREGLIMLLRAAGFDVVGWATNGEDALDLLDGARADVAILDIRMSPEPEGGLATAATVRQRHPDVGVLLLSNYAESHYLMRMLKIGTERIGYRLKDRIVNVEALGDTLRRVAEGEVVIEPEIAQQLVNQLPGAGAGDGDGLRRLTSREMDVLRLMAEGRSNAGIADALFLSTKTVEKHAASIFAKLGLSADIAAYHRRVLAVISYLRARQIEG</sequence>
<dbReference type="Pfam" id="PF00196">
    <property type="entry name" value="GerE"/>
    <property type="match status" value="1"/>
</dbReference>
<dbReference type="InterPro" id="IPR001789">
    <property type="entry name" value="Sig_transdc_resp-reg_receiver"/>
</dbReference>
<dbReference type="InterPro" id="IPR016032">
    <property type="entry name" value="Sig_transdc_resp-reg_C-effctor"/>
</dbReference>
<evidence type="ECO:0000313" key="8">
    <source>
        <dbReference type="EMBL" id="RFS41000.1"/>
    </source>
</evidence>
<dbReference type="PROSITE" id="PS50110">
    <property type="entry name" value="RESPONSE_REGULATORY"/>
    <property type="match status" value="1"/>
</dbReference>
<evidence type="ECO:0000256" key="3">
    <source>
        <dbReference type="ARBA" id="ARBA00023125"/>
    </source>
</evidence>
<comment type="caution">
    <text evidence="8">The sequence shown here is derived from an EMBL/GenBank/DDBJ whole genome shotgun (WGS) entry which is preliminary data.</text>
</comment>
<evidence type="ECO:0000259" key="6">
    <source>
        <dbReference type="PROSITE" id="PS50043"/>
    </source>
</evidence>
<name>A0A372FQV3_9ACTN</name>
<evidence type="ECO:0000256" key="2">
    <source>
        <dbReference type="ARBA" id="ARBA00023015"/>
    </source>
</evidence>
<reference evidence="8 9" key="1">
    <citation type="submission" date="2018-08" db="EMBL/GenBank/DDBJ databases">
        <title>Verrucosispora craniellae sp. nov., isolated from a marine sponge in the South China Sea.</title>
        <authorList>
            <person name="Li L."/>
            <person name="Lin H.W."/>
        </authorList>
    </citation>
    <scope>NUCLEOTIDE SEQUENCE [LARGE SCALE GENOMIC DNA]</scope>
    <source>
        <strain evidence="8 9">LHW63014</strain>
    </source>
</reference>
<feature type="domain" description="Response regulatory" evidence="7">
    <location>
        <begin position="2"/>
        <end position="121"/>
    </location>
</feature>
<dbReference type="GO" id="GO:0000160">
    <property type="term" value="P:phosphorelay signal transduction system"/>
    <property type="evidence" value="ECO:0007669"/>
    <property type="project" value="InterPro"/>
</dbReference>
<dbReference type="EMBL" id="QVFU01000089">
    <property type="protein sequence ID" value="RFS41000.1"/>
    <property type="molecule type" value="Genomic_DNA"/>
</dbReference>
<dbReference type="PROSITE" id="PS00622">
    <property type="entry name" value="HTH_LUXR_1"/>
    <property type="match status" value="1"/>
</dbReference>
<dbReference type="InterPro" id="IPR058245">
    <property type="entry name" value="NreC/VraR/RcsB-like_REC"/>
</dbReference>
<dbReference type="AlphaFoldDB" id="A0A372FQV3"/>
<dbReference type="PANTHER" id="PTHR43214:SF24">
    <property type="entry name" value="TRANSCRIPTIONAL REGULATORY PROTEIN NARL-RELATED"/>
    <property type="match status" value="1"/>
</dbReference>
<feature type="domain" description="HTH luxR-type" evidence="6">
    <location>
        <begin position="148"/>
        <end position="211"/>
    </location>
</feature>
<dbReference type="InterPro" id="IPR039420">
    <property type="entry name" value="WalR-like"/>
</dbReference>
<dbReference type="Pfam" id="PF00072">
    <property type="entry name" value="Response_reg"/>
    <property type="match status" value="1"/>
</dbReference>
<proteinExistence type="predicted"/>
<keyword evidence="4" id="KW-0804">Transcription</keyword>
<evidence type="ECO:0000313" key="9">
    <source>
        <dbReference type="Proteomes" id="UP000262621"/>
    </source>
</evidence>
<dbReference type="PRINTS" id="PR00038">
    <property type="entry name" value="HTHLUXR"/>
</dbReference>
<evidence type="ECO:0000256" key="1">
    <source>
        <dbReference type="ARBA" id="ARBA00022553"/>
    </source>
</evidence>
<dbReference type="Gene3D" id="3.40.50.2300">
    <property type="match status" value="1"/>
</dbReference>
<dbReference type="RefSeq" id="WP_117231259.1">
    <property type="nucleotide sequence ID" value="NZ_QVFU01000089.1"/>
</dbReference>
<evidence type="ECO:0000259" key="7">
    <source>
        <dbReference type="PROSITE" id="PS50110"/>
    </source>
</evidence>
<keyword evidence="9" id="KW-1185">Reference proteome</keyword>
<feature type="modified residue" description="4-aspartylphosphate" evidence="5">
    <location>
        <position position="52"/>
    </location>
</feature>
<gene>
    <name evidence="8" type="ORF">D0Q02_29865</name>
</gene>
<keyword evidence="2" id="KW-0805">Transcription regulation</keyword>
<dbReference type="PANTHER" id="PTHR43214">
    <property type="entry name" value="TWO-COMPONENT RESPONSE REGULATOR"/>
    <property type="match status" value="1"/>
</dbReference>
<protein>
    <submittedName>
        <fullName evidence="8">DNA-binding response regulator</fullName>
    </submittedName>
</protein>
<dbReference type="CDD" id="cd17535">
    <property type="entry name" value="REC_NarL-like"/>
    <property type="match status" value="1"/>
</dbReference>
<dbReference type="SUPFAM" id="SSF46894">
    <property type="entry name" value="C-terminal effector domain of the bipartite response regulators"/>
    <property type="match status" value="1"/>
</dbReference>
<keyword evidence="3 8" id="KW-0238">DNA-binding</keyword>
<dbReference type="SMART" id="SM00448">
    <property type="entry name" value="REC"/>
    <property type="match status" value="1"/>
</dbReference>
<evidence type="ECO:0000256" key="5">
    <source>
        <dbReference type="PROSITE-ProRule" id="PRU00169"/>
    </source>
</evidence>
<dbReference type="SMART" id="SM00421">
    <property type="entry name" value="HTH_LUXR"/>
    <property type="match status" value="1"/>
</dbReference>
<keyword evidence="1 5" id="KW-0597">Phosphoprotein</keyword>
<organism evidence="8 9">
    <name type="scientific">Micromonospora craniellae</name>
    <dbReference type="NCBI Taxonomy" id="2294034"/>
    <lineage>
        <taxon>Bacteria</taxon>
        <taxon>Bacillati</taxon>
        <taxon>Actinomycetota</taxon>
        <taxon>Actinomycetes</taxon>
        <taxon>Micromonosporales</taxon>
        <taxon>Micromonosporaceae</taxon>
        <taxon>Micromonospora</taxon>
    </lineage>
</organism>
<dbReference type="CDD" id="cd06170">
    <property type="entry name" value="LuxR_C_like"/>
    <property type="match status" value="1"/>
</dbReference>
<dbReference type="SUPFAM" id="SSF52172">
    <property type="entry name" value="CheY-like"/>
    <property type="match status" value="1"/>
</dbReference>
<dbReference type="InterPro" id="IPR011006">
    <property type="entry name" value="CheY-like_superfamily"/>
</dbReference>
<dbReference type="InterPro" id="IPR000792">
    <property type="entry name" value="Tscrpt_reg_LuxR_C"/>
</dbReference>
<dbReference type="Proteomes" id="UP000262621">
    <property type="component" value="Unassembled WGS sequence"/>
</dbReference>
<evidence type="ECO:0000256" key="4">
    <source>
        <dbReference type="ARBA" id="ARBA00023163"/>
    </source>
</evidence>